<dbReference type="EMBL" id="JACHNF010000001">
    <property type="protein sequence ID" value="MBB5981922.1"/>
    <property type="molecule type" value="Genomic_DNA"/>
</dbReference>
<dbReference type="RefSeq" id="WP_184838800.1">
    <property type="nucleotide sequence ID" value="NZ_BAAAVN010000018.1"/>
</dbReference>
<name>A0A841DTM1_9ACTN</name>
<proteinExistence type="predicted"/>
<feature type="compositionally biased region" description="Low complexity" evidence="1">
    <location>
        <begin position="365"/>
        <end position="374"/>
    </location>
</feature>
<protein>
    <submittedName>
        <fullName evidence="2">Putative low-complexity protein</fullName>
    </submittedName>
</protein>
<dbReference type="AlphaFoldDB" id="A0A841DTM1"/>
<feature type="compositionally biased region" description="Basic and acidic residues" evidence="1">
    <location>
        <begin position="348"/>
        <end position="359"/>
    </location>
</feature>
<gene>
    <name evidence="2" type="ORF">HDA44_005263</name>
</gene>
<feature type="region of interest" description="Disordered" evidence="1">
    <location>
        <begin position="348"/>
        <end position="374"/>
    </location>
</feature>
<evidence type="ECO:0000313" key="3">
    <source>
        <dbReference type="Proteomes" id="UP000558997"/>
    </source>
</evidence>
<accession>A0A841DTM1</accession>
<feature type="compositionally biased region" description="Polar residues" evidence="1">
    <location>
        <begin position="400"/>
        <end position="424"/>
    </location>
</feature>
<feature type="compositionally biased region" description="Polar residues" evidence="1">
    <location>
        <begin position="456"/>
        <end position="466"/>
    </location>
</feature>
<comment type="caution">
    <text evidence="2">The sequence shown here is derived from an EMBL/GenBank/DDBJ whole genome shotgun (WGS) entry which is preliminary data.</text>
</comment>
<feature type="compositionally biased region" description="Basic and acidic residues" evidence="1">
    <location>
        <begin position="467"/>
        <end position="488"/>
    </location>
</feature>
<keyword evidence="3" id="KW-1185">Reference proteome</keyword>
<feature type="region of interest" description="Disordered" evidence="1">
    <location>
        <begin position="444"/>
        <end position="488"/>
    </location>
</feature>
<evidence type="ECO:0000256" key="1">
    <source>
        <dbReference type="SAM" id="MobiDB-lite"/>
    </source>
</evidence>
<organism evidence="2 3">
    <name type="scientific">Kribbella solani</name>
    <dbReference type="NCBI Taxonomy" id="236067"/>
    <lineage>
        <taxon>Bacteria</taxon>
        <taxon>Bacillati</taxon>
        <taxon>Actinomycetota</taxon>
        <taxon>Actinomycetes</taxon>
        <taxon>Propionibacteriales</taxon>
        <taxon>Kribbellaceae</taxon>
        <taxon>Kribbella</taxon>
    </lineage>
</organism>
<reference evidence="2 3" key="1">
    <citation type="submission" date="2020-08" db="EMBL/GenBank/DDBJ databases">
        <title>Sequencing the genomes of 1000 actinobacteria strains.</title>
        <authorList>
            <person name="Klenk H.-P."/>
        </authorList>
    </citation>
    <scope>NUCLEOTIDE SEQUENCE [LARGE SCALE GENOMIC DNA]</scope>
    <source>
        <strain evidence="2 3">DSM 17294</strain>
    </source>
</reference>
<dbReference type="Proteomes" id="UP000558997">
    <property type="component" value="Unassembled WGS sequence"/>
</dbReference>
<sequence>MAEPGPVTLDARLLGSAGRVHVRADPNCTEAQITISTYATRGPAYDAVRNAQLTQDSGRILAEVDVQAASGRTVRNVRGTYQRGIQNNVGGTDFGGRVFEGDFVVGNDMGVSSHTVRDIQNNYVGNTFGGDRVDRGMRSSGGARRVIIGDLHIGPDGQETVYANGRSYSMDELETMAANGDPNSPLQYISNDPAAGGNMFVTGDGNSRFAYNYYGAGDDGGIVHRGSTPEIEIHAVVPEGSSVDCRTTSAALVTEGKVDTVRVHTASGSVDVTSAGTVEANTWSGQVTVDGADTVKATTDSGQVYIKNAERATGTTDSGQVYIKNAERATGTTISGDITIVASKDAKGASESGRVEIRNSETANGKSSSGDVSIVSSKHATGISTDGRVDIDDVQGWSEARSSTGNVRVSASTGGEVRASSTTGSVSVNALPAAVDEGLKVKAEGPPGRVRIPAGANTQQTAASSSGERDFKASERSGPGRESGSGRD</sequence>
<evidence type="ECO:0000313" key="2">
    <source>
        <dbReference type="EMBL" id="MBB5981922.1"/>
    </source>
</evidence>
<feature type="region of interest" description="Disordered" evidence="1">
    <location>
        <begin position="396"/>
        <end position="424"/>
    </location>
</feature>